<dbReference type="Proteomes" id="UP000272004">
    <property type="component" value="Unassembled WGS sequence"/>
</dbReference>
<evidence type="ECO:0000313" key="4">
    <source>
        <dbReference type="Proteomes" id="UP000272004"/>
    </source>
</evidence>
<dbReference type="InterPro" id="IPR038734">
    <property type="entry name" value="YhaN_AAA"/>
</dbReference>
<name>A0ABY0B416_9HYPH</name>
<accession>A0ABY0B416</accession>
<feature type="coiled-coil region" evidence="1">
    <location>
        <begin position="782"/>
        <end position="809"/>
    </location>
</feature>
<proteinExistence type="predicted"/>
<dbReference type="InterPro" id="IPR027417">
    <property type="entry name" value="P-loop_NTPase"/>
</dbReference>
<evidence type="ECO:0000259" key="2">
    <source>
        <dbReference type="Pfam" id="PF13514"/>
    </source>
</evidence>
<feature type="coiled-coil region" evidence="1">
    <location>
        <begin position="509"/>
        <end position="536"/>
    </location>
</feature>
<comment type="caution">
    <text evidence="3">The sequence shown here is derived from an EMBL/GenBank/DDBJ whole genome shotgun (WGS) entry which is preliminary data.</text>
</comment>
<dbReference type="EMBL" id="RJJU01000013">
    <property type="protein sequence ID" value="RUM10219.1"/>
    <property type="molecule type" value="Genomic_DNA"/>
</dbReference>
<keyword evidence="4" id="KW-1185">Reference proteome</keyword>
<feature type="coiled-coil region" evidence="1">
    <location>
        <begin position="184"/>
        <end position="211"/>
    </location>
</feature>
<sequence>MRINRLDLTRYGKFTDGVINFGPRPADGPDLHIIYGPNEAGKSTTFDAILDLIFGIPSSSKYGFLHPYPTMRIGANMHVGGLDHEFVRIKRPQNSLLDDEERTLPDALVRADLGGIDRDAFTTMFSLDDETLEKGGEGILASKGDLGQLLFSASAGLSDLGRQLVAIRGEADSFYRYRARSGVLGDLKAKLQELKQQREALDLQASDHHKLVEERDRMGRLYEEAVGDRAATHKRINEIRRILQVLLPMNRLAGLKESLRLMEVVPEPPESWREELSTLRTKEIEHRVKLQAVLRSIGSIEEEATEIKPDPVALRLASSMDELAELKARFLTAEKDIPKLSARAADLSVESILLQLGRSGEASPTRLVLDAATVGTLRELIGSRSGVDAQRAAAAHEVAKAERALSAGCDEALEANSPLSSQRVRAFELLAATVKAVPRSDEEIPLRSLARRRDAASLTLSGALARLLPWRGTVVDLSLMAGPSPIRLEDWKNAFRQSEEKVRTSRADLDRLEPEVRRLESEIAAVREQAGEIDEASISASRGLRESAWTTHRQTMDAASADAFEAAMRADDHLGSKRLLHAAEISKLNELLLRRASTASDVQSAEEHHRRALGELDRIRSEVADVVRELAPGARLDRSHPAELEDWLSKRDEALKAKEGLASIEQEIADVRDRVDRSRLVLMNAMTTAGLSFHRDADIAALLSVADEALDAHGAALGRVQEMERLRKERLERQRALDDAERDVAAWNSQWAAVCETCWLGELASVPGPSAANEILAALEKLASAIETKEGLTDRVQKMEKDRAAFEAMVLELCQKLGIAPDRSLSELAQAVVDKVTDAGLNKQRREKLDGELDGKRKEHHDLKLAQELLDAQAQQMIAFFGVVDLKDVNARMDLAARRRELVNSICELENEIVQSVGARDLSEVEVMAVSADRTELEAELAGLTPLLQDQDKRCSEIFHARSKSQDSLDAVGGDSKVAEIEERRRTTLLEIEDGAKRYMELRAGVVAADHGLKLYRDRHRSGMMSRASAAFRTISRGAYREVAAQPGKDGEILIAVSTSGGSKAAHELSKGARFQLYLALRVAGYHELVGNHAPIPFIADDIMETFDDFRAEEAFRLFSEMARHGQVIYLTHHRHLIDIARNVAPSARLHDLEALTSTGRIDVVAAE</sequence>
<evidence type="ECO:0000313" key="3">
    <source>
        <dbReference type="EMBL" id="RUM10219.1"/>
    </source>
</evidence>
<dbReference type="Pfam" id="PF13514">
    <property type="entry name" value="AAA_27"/>
    <property type="match status" value="1"/>
</dbReference>
<organism evidence="3 4">
    <name type="scientific">Rhizobium fabae</name>
    <dbReference type="NCBI Taxonomy" id="573179"/>
    <lineage>
        <taxon>Bacteria</taxon>
        <taxon>Pseudomonadati</taxon>
        <taxon>Pseudomonadota</taxon>
        <taxon>Alphaproteobacteria</taxon>
        <taxon>Hyphomicrobiales</taxon>
        <taxon>Rhizobiaceae</taxon>
        <taxon>Rhizobium/Agrobacterium group</taxon>
        <taxon>Rhizobium</taxon>
    </lineage>
</organism>
<dbReference type="RefSeq" id="WP_126829070.1">
    <property type="nucleotide sequence ID" value="NZ_JACIDG010000012.1"/>
</dbReference>
<dbReference type="Gene3D" id="3.40.50.300">
    <property type="entry name" value="P-loop containing nucleotide triphosphate hydrolases"/>
    <property type="match status" value="2"/>
</dbReference>
<protein>
    <recommendedName>
        <fullName evidence="2">YhaN AAA domain-containing protein</fullName>
    </recommendedName>
</protein>
<evidence type="ECO:0000256" key="1">
    <source>
        <dbReference type="SAM" id="Coils"/>
    </source>
</evidence>
<dbReference type="PANTHER" id="PTHR41259">
    <property type="entry name" value="DOUBLE-STRAND BREAK REPAIR RAD50 ATPASE, PUTATIVE-RELATED"/>
    <property type="match status" value="1"/>
</dbReference>
<dbReference type="SUPFAM" id="SSF52540">
    <property type="entry name" value="P-loop containing nucleoside triphosphate hydrolases"/>
    <property type="match status" value="1"/>
</dbReference>
<keyword evidence="1" id="KW-0175">Coiled coil</keyword>
<dbReference type="PANTHER" id="PTHR41259:SF1">
    <property type="entry name" value="DOUBLE-STRAND BREAK REPAIR RAD50 ATPASE, PUTATIVE-RELATED"/>
    <property type="match status" value="1"/>
</dbReference>
<feature type="domain" description="YhaN AAA" evidence="2">
    <location>
        <begin position="1"/>
        <end position="206"/>
    </location>
</feature>
<gene>
    <name evidence="3" type="ORF">EFB14_23420</name>
</gene>
<reference evidence="3 4" key="1">
    <citation type="submission" date="2018-11" db="EMBL/GenBank/DDBJ databases">
        <authorList>
            <person name="Huo Y."/>
        </authorList>
    </citation>
    <scope>NUCLEOTIDE SEQUENCE [LARGE SCALE GENOMIC DNA]</scope>
    <source>
        <strain evidence="3 4">CCBAU 33202</strain>
    </source>
</reference>